<dbReference type="EMBL" id="NHTK01006072">
    <property type="protein sequence ID" value="PPQ65174.1"/>
    <property type="molecule type" value="Genomic_DNA"/>
</dbReference>
<sequence>MSEYKFLRVTGPVSVERHDGDLPIFSAQITLLLGLTGVGKSNFLECLHGTKTLEISGDSLESVTQEVICYRLVNVTLGRLRQAIYILDCPGFSDNQISEMRVVKMLQAWCEAQAGSPSFDSILYFHRITDKRLSGSQRRVLNLINTLIGNSGIYSCVGVVTTMWDTLWNDVQIEGANERFRELKEGHLKKSFGPTARKAFQFQNDQRSALEILDGMMQLRRDKFGASLIFGSMRDPPIKSCSHLTAEKRFRSAPFAVMLYGLLVERIEGVKRRLGEIEKEMTSLQDELGETSIIDDETMRKRELLRCLEVSQRENEEMLKGLEVERVLFGGPPVETKSVKEKLIGYFKSKKAT</sequence>
<proteinExistence type="predicted"/>
<reference evidence="1 2" key="1">
    <citation type="journal article" date="2018" name="Evol. Lett.">
        <title>Horizontal gene cluster transfer increased hallucinogenic mushroom diversity.</title>
        <authorList>
            <person name="Reynolds H.T."/>
            <person name="Vijayakumar V."/>
            <person name="Gluck-Thaler E."/>
            <person name="Korotkin H.B."/>
            <person name="Matheny P.B."/>
            <person name="Slot J.C."/>
        </authorList>
    </citation>
    <scope>NUCLEOTIDE SEQUENCE [LARGE SCALE GENOMIC DNA]</scope>
    <source>
        <strain evidence="1 2">2629</strain>
    </source>
</reference>
<dbReference type="InterPro" id="IPR027417">
    <property type="entry name" value="P-loop_NTPase"/>
</dbReference>
<gene>
    <name evidence="1" type="ORF">CVT24_011037</name>
</gene>
<protein>
    <submittedName>
        <fullName evidence="1">Uncharacterized protein</fullName>
    </submittedName>
</protein>
<dbReference type="STRING" id="181874.A0A409VFZ1"/>
<evidence type="ECO:0000313" key="1">
    <source>
        <dbReference type="EMBL" id="PPQ65174.1"/>
    </source>
</evidence>
<evidence type="ECO:0000313" key="2">
    <source>
        <dbReference type="Proteomes" id="UP000284842"/>
    </source>
</evidence>
<dbReference type="AlphaFoldDB" id="A0A409VFZ1"/>
<accession>A0A409VFZ1</accession>
<dbReference type="OrthoDB" id="8954335at2759"/>
<dbReference type="InParanoid" id="A0A409VFZ1"/>
<comment type="caution">
    <text evidence="1">The sequence shown here is derived from an EMBL/GenBank/DDBJ whole genome shotgun (WGS) entry which is preliminary data.</text>
</comment>
<dbReference type="SUPFAM" id="SSF52540">
    <property type="entry name" value="P-loop containing nucleoside triphosphate hydrolases"/>
    <property type="match status" value="1"/>
</dbReference>
<dbReference type="Proteomes" id="UP000284842">
    <property type="component" value="Unassembled WGS sequence"/>
</dbReference>
<organism evidence="1 2">
    <name type="scientific">Panaeolus cyanescens</name>
    <dbReference type="NCBI Taxonomy" id="181874"/>
    <lineage>
        <taxon>Eukaryota</taxon>
        <taxon>Fungi</taxon>
        <taxon>Dikarya</taxon>
        <taxon>Basidiomycota</taxon>
        <taxon>Agaricomycotina</taxon>
        <taxon>Agaricomycetes</taxon>
        <taxon>Agaricomycetidae</taxon>
        <taxon>Agaricales</taxon>
        <taxon>Agaricineae</taxon>
        <taxon>Galeropsidaceae</taxon>
        <taxon>Panaeolus</taxon>
    </lineage>
</organism>
<keyword evidence="2" id="KW-1185">Reference proteome</keyword>
<dbReference type="Gene3D" id="3.40.50.300">
    <property type="entry name" value="P-loop containing nucleotide triphosphate hydrolases"/>
    <property type="match status" value="1"/>
</dbReference>
<name>A0A409VFZ1_9AGAR</name>